<dbReference type="Pfam" id="PF09791">
    <property type="entry name" value="Oxidored-like"/>
    <property type="match status" value="1"/>
</dbReference>
<feature type="domain" description="Oxidoreductase-like" evidence="2">
    <location>
        <begin position="162"/>
        <end position="205"/>
    </location>
</feature>
<evidence type="ECO:0000256" key="1">
    <source>
        <dbReference type="SAM" id="MobiDB-lite"/>
    </source>
</evidence>
<dbReference type="InterPro" id="IPR019180">
    <property type="entry name" value="Oxidoreductase-like_N"/>
</dbReference>
<dbReference type="Proteomes" id="UP001391051">
    <property type="component" value="Unassembled WGS sequence"/>
</dbReference>
<proteinExistence type="predicted"/>
<dbReference type="EMBL" id="JAQQWE010000008">
    <property type="protein sequence ID" value="KAK7942631.1"/>
    <property type="molecule type" value="Genomic_DNA"/>
</dbReference>
<name>A0ABR1PY13_9PEZI</name>
<dbReference type="RefSeq" id="XP_066694662.1">
    <property type="nucleotide sequence ID" value="XM_066847966.1"/>
</dbReference>
<gene>
    <name evidence="3" type="ORF">PG986_011744</name>
</gene>
<reference evidence="3 4" key="1">
    <citation type="submission" date="2023-01" db="EMBL/GenBank/DDBJ databases">
        <title>Analysis of 21 Apiospora genomes using comparative genomics revels a genus with tremendous synthesis potential of carbohydrate active enzymes and secondary metabolites.</title>
        <authorList>
            <person name="Sorensen T."/>
        </authorList>
    </citation>
    <scope>NUCLEOTIDE SEQUENCE [LARGE SCALE GENOMIC DNA]</scope>
    <source>
        <strain evidence="3 4">CBS 24483</strain>
    </source>
</reference>
<feature type="compositionally biased region" description="Low complexity" evidence="1">
    <location>
        <begin position="115"/>
        <end position="130"/>
    </location>
</feature>
<sequence length="300" mass="32177">MSSAGSRSLFRGAQMISRRSISSFNKTPPAANKGHHANTEQAMPIGSYYEAIMAKPQPIPETKPEEPPTTSATKSSRSTAKKTASARKNYSNRAPDSMLMCTSPKTEDGGETVDTSAAPAPSPTAEPATAQEKAKIIFGTRLAGPIERAERLRALQSRSSLIGGVLVPPRPEEPDNCCMSGCVNCVWDQYRDDMEEWASASAAAEKRLQEQQEPPEAIGSVSAAKGTKGSDGAGASQPSHGKTTSMEDDGGGSHTLRQPEISKNMWDEDLYKDIPVGIREFMKTEKKLKTRHHEEGSVGG</sequence>
<comment type="caution">
    <text evidence="3">The sequence shown here is derived from an EMBL/GenBank/DDBJ whole genome shotgun (WGS) entry which is preliminary data.</text>
</comment>
<evidence type="ECO:0000313" key="4">
    <source>
        <dbReference type="Proteomes" id="UP001391051"/>
    </source>
</evidence>
<feature type="compositionally biased region" description="Polar residues" evidence="1">
    <location>
        <begin position="17"/>
        <end position="26"/>
    </location>
</feature>
<evidence type="ECO:0000313" key="3">
    <source>
        <dbReference type="EMBL" id="KAK7942631.1"/>
    </source>
</evidence>
<accession>A0ABR1PY13</accession>
<dbReference type="GeneID" id="92081028"/>
<organism evidence="3 4">
    <name type="scientific">Apiospora aurea</name>
    <dbReference type="NCBI Taxonomy" id="335848"/>
    <lineage>
        <taxon>Eukaryota</taxon>
        <taxon>Fungi</taxon>
        <taxon>Dikarya</taxon>
        <taxon>Ascomycota</taxon>
        <taxon>Pezizomycotina</taxon>
        <taxon>Sordariomycetes</taxon>
        <taxon>Xylariomycetidae</taxon>
        <taxon>Amphisphaeriales</taxon>
        <taxon>Apiosporaceae</taxon>
        <taxon>Apiospora</taxon>
    </lineage>
</organism>
<feature type="region of interest" description="Disordered" evidence="1">
    <location>
        <begin position="1"/>
        <end position="130"/>
    </location>
</feature>
<evidence type="ECO:0000259" key="2">
    <source>
        <dbReference type="Pfam" id="PF09791"/>
    </source>
</evidence>
<keyword evidence="4" id="KW-1185">Reference proteome</keyword>
<dbReference type="PANTHER" id="PTHR21193">
    <property type="entry name" value="OXIDOREDUCTASE-LIKE DOMAIN-CONTAINING PROTEIN 1"/>
    <property type="match status" value="1"/>
</dbReference>
<protein>
    <recommendedName>
        <fullName evidence="2">Oxidoreductase-like domain-containing protein</fullName>
    </recommendedName>
</protein>
<dbReference type="PANTHER" id="PTHR21193:SF3">
    <property type="entry name" value="OXIDOREDUCTASE-LIKE DOMAIN-CONTAINING PROTEIN 1"/>
    <property type="match status" value="1"/>
</dbReference>
<feature type="compositionally biased region" description="Low complexity" evidence="1">
    <location>
        <begin position="68"/>
        <end position="88"/>
    </location>
</feature>
<dbReference type="InterPro" id="IPR039251">
    <property type="entry name" value="OXLD1"/>
</dbReference>
<feature type="region of interest" description="Disordered" evidence="1">
    <location>
        <begin position="198"/>
        <end position="269"/>
    </location>
</feature>